<protein>
    <recommendedName>
        <fullName evidence="5">ECM-binding protein homolog</fullName>
    </recommendedName>
</protein>
<dbReference type="Proteomes" id="UP000772186">
    <property type="component" value="Unassembled WGS sequence"/>
</dbReference>
<keyword evidence="2" id="KW-0732">Signal</keyword>
<gene>
    <name evidence="3" type="ORF">LAD73_01530</name>
</gene>
<keyword evidence="4" id="KW-1185">Reference proteome</keyword>
<keyword evidence="1" id="KW-0175">Coiled coil</keyword>
<proteinExistence type="predicted"/>
<reference evidence="3 4" key="1">
    <citation type="submission" date="2021-09" db="EMBL/GenBank/DDBJ databases">
        <title>WGS of Mycoplasma sp. Zaradi2 strains.</title>
        <authorList>
            <person name="Spergser J."/>
        </authorList>
    </citation>
    <scope>NUCLEOTIDE SEQUENCE [LARGE SCALE GENOMIC DNA]</scope>
    <source>
        <strain evidence="3 4">1331</strain>
    </source>
</reference>
<sequence>MTKKSKLSVALLLTGLPTAALAIALPFIHSNNNLSRNDNNIQLNALNKLKDSVDASTEFLKKHPDIKYDSRFEIEQAIKYAEQVGSIRSSSLDARSIVRNMLEARHRINVLLSTVLLREDLTNENRDNAINEARSHLMSHDIVAEFDDDVKHFVNNQIDKNTFIEKVVALVNKQRDVTSNVEQNINIFRLKILNKIDDLNISFKSIALNKVVDFIESRLFLKSSKDVVLEYENFFAKEENILYEQEVQNNAKVVKEVYASIDQAINELEQMDIDQENKSKLYSELIGLRNFVQSIKGNLSFKVINPDSKNISAKKLIENYISSFYDKTSQYFKSKGEVADNLQKRINASEQKLNTVEPQFKEELANIINQTKSKIKESEDSAKIYDIYSDFTRRTEFIELATTLLKENLQRIQSSNLDEETKKKVTEELNKLSYSDTLQYFEKSNEIMSEVESQEMIRNFISNRLDNLKSEYEFSKANAAQTGLLPEHIQKIDQNINKINELKQNKTPVDKLVHSFEDLINDERLINKYELNHIISLLKIEFSKETIKLSEQLVSIWKELQPYLVNLTNDFSTATREQLNEQIRVNSDDNVNAIELLASAKLANVANSISLENDNLNKLIEEEFKDNSVSPERKVIADKVKELDAKAKLILRDKKLSNEEKMHKLEEIQNTYKELNSNLHDLSELAKVKNKANDILENYKDNENAKIYFADDMKRIKDLKEQIEYALNNPTDTSVNLKELQAQITKELAELVENVDAADGAGIANKIEKQINDTFAGLRKSGDSRTPLEARLIRSLENLKNEADANKKITDDVEKAIKNKATQNKMDILRQAIPSLSKFETDLDLAKSDFDKAKSVADELKNELENIPEAIRTQVSSVIEKLEIQNKAIEDEIAKLTKESESFFDSEKHNKAYVDDLNSKIDSLRKEMALNWRKAQLEKESLIFNQSAITEKDFAEKINQNPYDLLKNDFDLINRAKNDLDEESKNLEQELATLKNQKLEIDEKLQKIWNDRINLVDKAELEENMKQIEALENESNALDNQIQRKLEHHETKIRNQVATFGKLQDLAAKLNEAAKALKDIDETKYPELSANLKNVIMSSRMNTTDDSGVINQKLRNLETAIAKIGSSKTAKDKLNELIALKANQYRKDGSNNPRAIFAEIDKNIENVINEQSLIISDPNSTLTQINSARAQINSAISRNTLAKELKNKEFEDAKKDFEEKVNELLETEKANNTKNWQSDKNNYAQGTEVQKLKAQYDNLITQDSAMPEQIKELKNNLALAFNKDKFNTKEQNVQSKIDELKKILADNPNINVSSHDGKTPVDKINDLLSKIKEDVDSKNKHSDASLVINQIEKLGSLEDLLEQQEKVIKKLASEKTKPDVKNVLTDILNNSASFDGVLSAQNPNNLSIIKKTHEVLEQYNNAQGFYEVVESAENKIKDVKTQIDDKLSAGDIDPKAKDEINKLLSGYDEQLKKIEPDVQDPNTSKKQASLLENKLNDVEARIDSIVEYAREIKKADEISKRTDESSAIKDVLTSLRQELADEVTKAQSSYQDFKSYETTKDKIRNIRVRINESEKVATEFKQLDDELATLSYKEGLHGPDKPAEKLNNFKAFVAKLKEFANTDKVKKDLSQIQLLSSVIGATKSLISIHKNILNKYTSGLGEFSFQGEKYGYDWDEKNIHESLLSTVPEVPSGEFNPVDLTASLKKLQNDAIDKESKAEILYRFRKEPFDEAKTNFDAEIAKISSETNQTIYEELKKDQLIFYKEILTKIKNVNEFDKQSEIEKENQKLTKAHFLIDKYIELAKAIQELKDKKQEASSLSQTNLTDKLTEAISKTDEIVEKVEKTSALTSEENIYFGNLNEFILGDLLKEVMIHKAKLDLLMKHAEAEKELKESVLKDDSRKILEAILSRFVSEIDKLDNSEKDRIDSLIEQYLEAGQLSFKKVLASSIQLQETIEEAKKFEPNQDKQVSADYYQTETEKMRELYDELIQKINEGNNLLTNQSLSTDPDLGTKRAKLIDDINNQSYGVISKIKSQKKREVNSIISELNSIDSYISSNYAGAHNPKINDFDNLSIKTEMKDKELNALIDIENATISINQAKAKIKEQKQAIYNFNKNRLVTINNLFSNYVKLLSGEQFNVESLRKLTSTESTNLLKYIGIESEINVYKQAIMDVENYIRINQFDENSYVQDSKNMNVHYRNIDKNYRELKEKSKIAFEIVKKSIVAFNDQVKENSLRMSDENLTLFNYIDAIYKINNHANGSMQTSAWKNKLTDLNAKTVDLPSDMENIIYLDYIDGNYMHANDNEVDTKAKNEFKNYHGVISKLLLGLESINKLIRGENNSDDEETLKGIYTKFIANRTMSNFLNVVASANFRSDDPSQNIPFKTLISAYKPLYDSLNSSNKNSADAVLNDATSSVEAKLDVLKAIYEPSVSLSNWFNKRENQQLIFDYLIANEEKEMKNIVPNHKTLYEDFVKKINELQPVNNEIDITQNSDLLEIFKRFAFLKNDNSMPFNLDNVKVYITRKSDNDQFAPEFIQADTSIKKTKLNFKVKYVKATNDNFYSDVNSFELEFNNIWVTFNTLTTFNVELKHMYKSGENNLENYRKSQTVFVANEAGWNNKTFTTNFLNAFSEAADFKKEKKITIFREDITFEDDNWDKSLNSSLNKPENNFYEWSNKELFKESNKNENNMIDFSTSSKNFKYKIKLNDQGFNINGKKYRLANFGNKKFMYWDQSDSDMKEKSINNSAGLAMWIPYFIYIPLVSEDGTDFTVLHISCQEHFTVPWDGDKYQYTIQFTNPDHHKWYLVNKTKLDSKIMQQVNSEAAQFGDLGLTNKQLNEVKANLLAQKMAIIYTDKTYLGKFDQGNNRTKKTFSSGSLKNNSFWPKVDKFNIFVRIREENEEVK</sequence>
<feature type="signal peptide" evidence="2">
    <location>
        <begin position="1"/>
        <end position="22"/>
    </location>
</feature>
<dbReference type="EMBL" id="JAIQBY010000010">
    <property type="protein sequence ID" value="MBZ4195400.1"/>
    <property type="molecule type" value="Genomic_DNA"/>
</dbReference>
<organism evidence="3 4">
    <name type="scientific">Mycoplasma tauri</name>
    <dbReference type="NCBI Taxonomy" id="547987"/>
    <lineage>
        <taxon>Bacteria</taxon>
        <taxon>Bacillati</taxon>
        <taxon>Mycoplasmatota</taxon>
        <taxon>Mollicutes</taxon>
        <taxon>Mycoplasmataceae</taxon>
        <taxon>Mycoplasma</taxon>
    </lineage>
</organism>
<feature type="chain" id="PRO_5037347181" description="ECM-binding protein homolog" evidence="2">
    <location>
        <begin position="23"/>
        <end position="2902"/>
    </location>
</feature>
<name>A0A953NGE6_9MOLU</name>
<evidence type="ECO:0000313" key="4">
    <source>
        <dbReference type="Proteomes" id="UP000772186"/>
    </source>
</evidence>
<feature type="coiled-coil region" evidence="1">
    <location>
        <begin position="2089"/>
        <end position="2116"/>
    </location>
</feature>
<feature type="coiled-coil region" evidence="1">
    <location>
        <begin position="843"/>
        <end position="899"/>
    </location>
</feature>
<feature type="coiled-coil region" evidence="1">
    <location>
        <begin position="970"/>
        <end position="1083"/>
    </location>
</feature>
<accession>A0A953NGE6</accession>
<comment type="caution">
    <text evidence="3">The sequence shown here is derived from an EMBL/GenBank/DDBJ whole genome shotgun (WGS) entry which is preliminary data.</text>
</comment>
<dbReference type="RefSeq" id="WP_223644580.1">
    <property type="nucleotide sequence ID" value="NZ_JAIQBY010000010.1"/>
</dbReference>
<evidence type="ECO:0000256" key="1">
    <source>
        <dbReference type="SAM" id="Coils"/>
    </source>
</evidence>
<feature type="coiled-coil region" evidence="1">
    <location>
        <begin position="658"/>
        <end position="705"/>
    </location>
</feature>
<evidence type="ECO:0000256" key="2">
    <source>
        <dbReference type="SAM" id="SignalP"/>
    </source>
</evidence>
<evidence type="ECO:0008006" key="5">
    <source>
        <dbReference type="Google" id="ProtNLM"/>
    </source>
</evidence>
<evidence type="ECO:0000313" key="3">
    <source>
        <dbReference type="EMBL" id="MBZ4195400.1"/>
    </source>
</evidence>